<keyword evidence="3" id="KW-0804">Transcription</keyword>
<dbReference type="InterPro" id="IPR036390">
    <property type="entry name" value="WH_DNA-bd_sf"/>
</dbReference>
<keyword evidence="2" id="KW-0238">DNA-binding</keyword>
<evidence type="ECO:0000256" key="4">
    <source>
        <dbReference type="SAM" id="MobiDB-lite"/>
    </source>
</evidence>
<proteinExistence type="predicted"/>
<dbReference type="PRINTS" id="PR00778">
    <property type="entry name" value="HTHARSR"/>
</dbReference>
<dbReference type="Proteomes" id="UP000502196">
    <property type="component" value="Chromosome"/>
</dbReference>
<dbReference type="SUPFAM" id="SSF46785">
    <property type="entry name" value="Winged helix' DNA-binding domain"/>
    <property type="match status" value="1"/>
</dbReference>
<feature type="domain" description="HTH arsR-type" evidence="5">
    <location>
        <begin position="37"/>
        <end position="135"/>
    </location>
</feature>
<dbReference type="Pfam" id="PF01022">
    <property type="entry name" value="HTH_5"/>
    <property type="match status" value="1"/>
</dbReference>
<evidence type="ECO:0000313" key="7">
    <source>
        <dbReference type="Proteomes" id="UP000502196"/>
    </source>
</evidence>
<evidence type="ECO:0000256" key="2">
    <source>
        <dbReference type="ARBA" id="ARBA00023125"/>
    </source>
</evidence>
<evidence type="ECO:0000256" key="3">
    <source>
        <dbReference type="ARBA" id="ARBA00023163"/>
    </source>
</evidence>
<organism evidence="6 7">
    <name type="scientific">Kyrpidia spormannii</name>
    <dbReference type="NCBI Taxonomy" id="2055160"/>
    <lineage>
        <taxon>Bacteria</taxon>
        <taxon>Bacillati</taxon>
        <taxon>Bacillota</taxon>
        <taxon>Bacilli</taxon>
        <taxon>Bacillales</taxon>
        <taxon>Alicyclobacillaceae</taxon>
        <taxon>Kyrpidia</taxon>
    </lineage>
</organism>
<dbReference type="InterPro" id="IPR001845">
    <property type="entry name" value="HTH_ArsR_DNA-bd_dom"/>
</dbReference>
<dbReference type="EMBL" id="LR792683">
    <property type="protein sequence ID" value="CAB3391511.1"/>
    <property type="molecule type" value="Genomic_DNA"/>
</dbReference>
<feature type="region of interest" description="Disordered" evidence="4">
    <location>
        <begin position="19"/>
        <end position="48"/>
    </location>
</feature>
<dbReference type="NCBIfam" id="NF033788">
    <property type="entry name" value="HTH_metalloreg"/>
    <property type="match status" value="1"/>
</dbReference>
<evidence type="ECO:0000259" key="5">
    <source>
        <dbReference type="PROSITE" id="PS50987"/>
    </source>
</evidence>
<keyword evidence="1" id="KW-0805">Transcription regulation</keyword>
<dbReference type="AlphaFoldDB" id="A0A6F9E2I6"/>
<dbReference type="GO" id="GO:0003700">
    <property type="term" value="F:DNA-binding transcription factor activity"/>
    <property type="evidence" value="ECO:0007669"/>
    <property type="project" value="InterPro"/>
</dbReference>
<feature type="region of interest" description="Disordered" evidence="4">
    <location>
        <begin position="148"/>
        <end position="167"/>
    </location>
</feature>
<dbReference type="InterPro" id="IPR036388">
    <property type="entry name" value="WH-like_DNA-bd_sf"/>
</dbReference>
<name>A0A6F9E2I6_9BACL</name>
<dbReference type="InterPro" id="IPR051081">
    <property type="entry name" value="HTH_MetalResp_TranReg"/>
</dbReference>
<dbReference type="GO" id="GO:0003677">
    <property type="term" value="F:DNA binding"/>
    <property type="evidence" value="ECO:0007669"/>
    <property type="project" value="UniProtKB-KW"/>
</dbReference>
<evidence type="ECO:0000313" key="6">
    <source>
        <dbReference type="EMBL" id="CAB3391511.1"/>
    </source>
</evidence>
<gene>
    <name evidence="6" type="ORF">COOX1_0948</name>
</gene>
<sequence>MYATRKPWLCPLAADTRPEGARSRVTDRSSAASLDGATTGDRIPGGDKGNPVTLLTHMVILHHLTGHYREMCVCELVEVLKMTQPAVSQHLRKLKHAGLVKERKTAQWVFYRLDGSGVPFLDAVLDALPGVEEERAWLSARGLRAACGPGSEAEQRETGPVERRGWG</sequence>
<dbReference type="Gene3D" id="1.10.10.10">
    <property type="entry name" value="Winged helix-like DNA-binding domain superfamily/Winged helix DNA-binding domain"/>
    <property type="match status" value="1"/>
</dbReference>
<dbReference type="PROSITE" id="PS50987">
    <property type="entry name" value="HTH_ARSR_2"/>
    <property type="match status" value="1"/>
</dbReference>
<dbReference type="PANTHER" id="PTHR33154:SF18">
    <property type="entry name" value="ARSENICAL RESISTANCE OPERON REPRESSOR"/>
    <property type="match status" value="1"/>
</dbReference>
<dbReference type="InterPro" id="IPR011991">
    <property type="entry name" value="ArsR-like_HTH"/>
</dbReference>
<reference evidence="6 7" key="1">
    <citation type="submission" date="2020-04" db="EMBL/GenBank/DDBJ databases">
        <authorList>
            <person name="Hogendoorn C."/>
        </authorList>
    </citation>
    <scope>NUCLEOTIDE SEQUENCE [LARGE SCALE GENOMIC DNA]</scope>
    <source>
        <strain evidence="6">COOX1</strain>
    </source>
</reference>
<dbReference type="SMART" id="SM00418">
    <property type="entry name" value="HTH_ARSR"/>
    <property type="match status" value="1"/>
</dbReference>
<protein>
    <recommendedName>
        <fullName evidence="5">HTH arsR-type domain-containing protein</fullName>
    </recommendedName>
</protein>
<dbReference type="CDD" id="cd00090">
    <property type="entry name" value="HTH_ARSR"/>
    <property type="match status" value="1"/>
</dbReference>
<evidence type="ECO:0000256" key="1">
    <source>
        <dbReference type="ARBA" id="ARBA00023015"/>
    </source>
</evidence>
<dbReference type="PANTHER" id="PTHR33154">
    <property type="entry name" value="TRANSCRIPTIONAL REGULATOR, ARSR FAMILY"/>
    <property type="match status" value="1"/>
</dbReference>
<accession>A0A6F9E2I6</accession>
<feature type="compositionally biased region" description="Basic and acidic residues" evidence="4">
    <location>
        <begin position="153"/>
        <end position="167"/>
    </location>
</feature>